<sequence length="181" mass="20789">MTTYENLIDDGRHDFDFLAGTWHVRHRKLADMADPACDEWVEFEGGSWLRQTLGGLGNVDNQTLAMPDGLQEGMSLRLFDPETRLWHIWWASTGRPGHLEPPVSGRWDGTHGEFRGPDSVGGRPIEVRFTWDVFDADTARWEQAFSFDEGESWVHNWRMSFTRVSRAVEPSAEVRSARRAQ</sequence>
<dbReference type="Proteomes" id="UP000730482">
    <property type="component" value="Unassembled WGS sequence"/>
</dbReference>
<comment type="caution">
    <text evidence="1">The sequence shown here is derived from an EMBL/GenBank/DDBJ whole genome shotgun (WGS) entry which is preliminary data.</text>
</comment>
<dbReference type="RefSeq" id="WP_212017146.1">
    <property type="nucleotide sequence ID" value="NZ_JAAFYZ010000165.1"/>
</dbReference>
<evidence type="ECO:0000313" key="2">
    <source>
        <dbReference type="Proteomes" id="UP000730482"/>
    </source>
</evidence>
<protein>
    <recommendedName>
        <fullName evidence="3">DUF1579 domain-containing protein</fullName>
    </recommendedName>
</protein>
<gene>
    <name evidence="1" type="ORF">KGQ19_34505</name>
</gene>
<keyword evidence="2" id="KW-1185">Reference proteome</keyword>
<evidence type="ECO:0008006" key="3">
    <source>
        <dbReference type="Google" id="ProtNLM"/>
    </source>
</evidence>
<reference evidence="1 2" key="1">
    <citation type="submission" date="2020-02" db="EMBL/GenBank/DDBJ databases">
        <title>Acidophilic actinobacteria isolated from forest soil.</title>
        <authorList>
            <person name="Golinska P."/>
        </authorList>
    </citation>
    <scope>NUCLEOTIDE SEQUENCE [LARGE SCALE GENOMIC DNA]</scope>
    <source>
        <strain evidence="1 2">NL8</strain>
    </source>
</reference>
<organism evidence="1 2">
    <name type="scientific">Catenulispora pinistramenti</name>
    <dbReference type="NCBI Taxonomy" id="2705254"/>
    <lineage>
        <taxon>Bacteria</taxon>
        <taxon>Bacillati</taxon>
        <taxon>Actinomycetota</taxon>
        <taxon>Actinomycetes</taxon>
        <taxon>Catenulisporales</taxon>
        <taxon>Catenulisporaceae</taxon>
        <taxon>Catenulispora</taxon>
    </lineage>
</organism>
<dbReference type="EMBL" id="JAAFYZ010000165">
    <property type="protein sequence ID" value="MBS2551989.1"/>
    <property type="molecule type" value="Genomic_DNA"/>
</dbReference>
<proteinExistence type="predicted"/>
<name>A0ABS5L147_9ACTN</name>
<evidence type="ECO:0000313" key="1">
    <source>
        <dbReference type="EMBL" id="MBS2551989.1"/>
    </source>
</evidence>
<accession>A0ABS5L147</accession>